<organism evidence="2">
    <name type="scientific">Parasteatoda tepidariorum</name>
    <name type="common">Common house spider</name>
    <name type="synonym">Achaearanea tepidariorum</name>
    <dbReference type="NCBI Taxonomy" id="114398"/>
    <lineage>
        <taxon>Eukaryota</taxon>
        <taxon>Metazoa</taxon>
        <taxon>Ecdysozoa</taxon>
        <taxon>Arthropoda</taxon>
        <taxon>Chelicerata</taxon>
        <taxon>Arachnida</taxon>
        <taxon>Araneae</taxon>
        <taxon>Araneomorphae</taxon>
        <taxon>Entelegynae</taxon>
        <taxon>Araneoidea</taxon>
        <taxon>Theridiidae</taxon>
        <taxon>Parasteatoda</taxon>
    </lineage>
</organism>
<evidence type="ECO:0000313" key="2">
    <source>
        <dbReference type="EMBL" id="LAA06021.1"/>
    </source>
</evidence>
<dbReference type="AlphaFoldDB" id="A0A2L2YCZ3"/>
<name>A0A2L2YCZ3_PARTP</name>
<accession>A0A2L2YCZ3</accession>
<reference evidence="2" key="1">
    <citation type="journal article" date="2016" name="Mol. Ecol. Resour.">
        <title>Evaluation of the impact of RNA preservation methods of spiders for de novo transcriptome assembly.</title>
        <authorList>
            <person name="Kono N."/>
            <person name="Nakamura H."/>
            <person name="Ito Y."/>
            <person name="Tomita M."/>
            <person name="Arakawa K."/>
        </authorList>
    </citation>
    <scope>NUCLEOTIDE SEQUENCE</scope>
    <source>
        <tissue evidence="2">Whole body</tissue>
    </source>
</reference>
<dbReference type="EMBL" id="IAAA01013155">
    <property type="protein sequence ID" value="LAA06018.1"/>
    <property type="molecule type" value="mRNA"/>
</dbReference>
<evidence type="ECO:0000256" key="1">
    <source>
        <dbReference type="SAM" id="MobiDB-lite"/>
    </source>
</evidence>
<sequence length="141" mass="16277">MPGYTAEEIGDWCRNTETDSGFQILNDHEIVSEILNENRNSSDEEEEVGDQVQDSGPSYMETCNSLDIAMNCLERQNDVDPDQLIYLKRIRDMTAQKKSMFFETKVFAGYLLQWKIKINVVKSVIGKKIIKKPKYDKNDSN</sequence>
<feature type="region of interest" description="Disordered" evidence="1">
    <location>
        <begin position="37"/>
        <end position="56"/>
    </location>
</feature>
<protein>
    <submittedName>
        <fullName evidence="2">Jerky protein-like protein</fullName>
    </submittedName>
</protein>
<dbReference type="EMBL" id="IAAA01013156">
    <property type="protein sequence ID" value="LAA06021.1"/>
    <property type="molecule type" value="mRNA"/>
</dbReference>
<proteinExistence type="evidence at transcript level"/>